<gene>
    <name evidence="1" type="ORF">OKJ48_43990</name>
</gene>
<dbReference type="Proteomes" id="UP001352223">
    <property type="component" value="Unassembled WGS sequence"/>
</dbReference>
<evidence type="ECO:0000313" key="2">
    <source>
        <dbReference type="Proteomes" id="UP001352223"/>
    </source>
</evidence>
<comment type="caution">
    <text evidence="1">The sequence shown here is derived from an EMBL/GenBank/DDBJ whole genome shotgun (WGS) entry which is preliminary data.</text>
</comment>
<keyword evidence="2" id="KW-1185">Reference proteome</keyword>
<evidence type="ECO:0000313" key="1">
    <source>
        <dbReference type="EMBL" id="MEB3967151.1"/>
    </source>
</evidence>
<dbReference type="RefSeq" id="WP_324777139.1">
    <property type="nucleotide sequence ID" value="NZ_BAAATS010000066.1"/>
</dbReference>
<name>A0ABU6CQY4_9ACTN</name>
<dbReference type="EMBL" id="JAOZYB010000377">
    <property type="protein sequence ID" value="MEB3967151.1"/>
    <property type="molecule type" value="Genomic_DNA"/>
</dbReference>
<proteinExistence type="predicted"/>
<accession>A0ABU6CQY4</accession>
<protein>
    <submittedName>
        <fullName evidence="1">Uncharacterized protein</fullName>
    </submittedName>
</protein>
<reference evidence="1 2" key="1">
    <citation type="submission" date="2022-10" db="EMBL/GenBank/DDBJ databases">
        <authorList>
            <person name="Xie J."/>
            <person name="Shen N."/>
        </authorList>
    </citation>
    <scope>NUCLEOTIDE SEQUENCE [LARGE SCALE GENOMIC DNA]</scope>
    <source>
        <strain evidence="1 2">DSM 41681</strain>
    </source>
</reference>
<organism evidence="1 2">
    <name type="scientific">Streptomyces kunmingensis</name>
    <dbReference type="NCBI Taxonomy" id="68225"/>
    <lineage>
        <taxon>Bacteria</taxon>
        <taxon>Bacillati</taxon>
        <taxon>Actinomycetota</taxon>
        <taxon>Actinomycetes</taxon>
        <taxon>Kitasatosporales</taxon>
        <taxon>Streptomycetaceae</taxon>
        <taxon>Streptomyces</taxon>
    </lineage>
</organism>
<sequence length="43" mass="4616">MAQAPESVAVSFYFTPTLRMKGPGDTEVVCGLAPAPPRYEYAP</sequence>